<evidence type="ECO:0000313" key="1">
    <source>
        <dbReference type="EMBL" id="SHF23346.1"/>
    </source>
</evidence>
<sequence>MNNRIYTSIILVLVSLSAFGQRKSVRELLAVSDIVAVTEHFPDPFYPNEKKIAFSNHQAMTVVDSVKVIAYLKKGKKGLEGRRTFINNQSRNSFYDILRVPTIMIPVYASDEKPPIHKTLLFARTWNDHVEVLFFVDLNENIIPEMKKFIDWDGGIQKLNNKSEECRLYIEKYLSMLESNEVGPYFPYFENILLPQSNFMRYYKAKAPAATIMTKAQKERLKNFVFGDDYFGNIENTKLVYEYYPEETLEFYKDKFSNIYGYGDDFDKNADQYIVYLKFILASTNKLDKEAETLFDIFDDNKEANIKETIFERLKEKMDK</sequence>
<dbReference type="OrthoDB" id="9833327at2"/>
<dbReference type="Proteomes" id="UP000184287">
    <property type="component" value="Unassembled WGS sequence"/>
</dbReference>
<dbReference type="AlphaFoldDB" id="A0A1M5A0C4"/>
<reference evidence="2" key="1">
    <citation type="submission" date="2016-11" db="EMBL/GenBank/DDBJ databases">
        <authorList>
            <person name="Varghese N."/>
            <person name="Submissions S."/>
        </authorList>
    </citation>
    <scope>NUCLEOTIDE SEQUENCE [LARGE SCALE GENOMIC DNA]</scope>
    <source>
        <strain evidence="2">DSM 16990</strain>
    </source>
</reference>
<organism evidence="1 2">
    <name type="scientific">Pedobacter caeni</name>
    <dbReference type="NCBI Taxonomy" id="288992"/>
    <lineage>
        <taxon>Bacteria</taxon>
        <taxon>Pseudomonadati</taxon>
        <taxon>Bacteroidota</taxon>
        <taxon>Sphingobacteriia</taxon>
        <taxon>Sphingobacteriales</taxon>
        <taxon>Sphingobacteriaceae</taxon>
        <taxon>Pedobacter</taxon>
    </lineage>
</organism>
<keyword evidence="2" id="KW-1185">Reference proteome</keyword>
<dbReference type="RefSeq" id="WP_073230489.1">
    <property type="nucleotide sequence ID" value="NZ_FQUQ01000002.1"/>
</dbReference>
<proteinExistence type="predicted"/>
<accession>A0A1M5A0C4</accession>
<name>A0A1M5A0C4_9SPHI</name>
<gene>
    <name evidence="1" type="ORF">SAMN04488522_102524</name>
</gene>
<dbReference type="EMBL" id="FQUQ01000002">
    <property type="protein sequence ID" value="SHF23346.1"/>
    <property type="molecule type" value="Genomic_DNA"/>
</dbReference>
<evidence type="ECO:0000313" key="2">
    <source>
        <dbReference type="Proteomes" id="UP000184287"/>
    </source>
</evidence>
<protein>
    <submittedName>
        <fullName evidence="1">Uncharacterized protein</fullName>
    </submittedName>
</protein>